<reference evidence="7 8" key="1">
    <citation type="submission" date="2024-01" db="EMBL/GenBank/DDBJ databases">
        <title>The genome of the rayed Mediterranean limpet Patella caerulea (Linnaeus, 1758).</title>
        <authorList>
            <person name="Anh-Thu Weber A."/>
            <person name="Halstead-Nussloch G."/>
        </authorList>
    </citation>
    <scope>NUCLEOTIDE SEQUENCE [LARGE SCALE GENOMIC DNA]</scope>
    <source>
        <strain evidence="7">AATW-2023a</strain>
        <tissue evidence="7">Whole specimen</tissue>
    </source>
</reference>
<evidence type="ECO:0000259" key="6">
    <source>
        <dbReference type="PROSITE" id="PS50263"/>
    </source>
</evidence>
<dbReference type="PROSITE" id="PS50263">
    <property type="entry name" value="CN_HYDROLASE"/>
    <property type="match status" value="1"/>
</dbReference>
<dbReference type="Proteomes" id="UP001347796">
    <property type="component" value="Unassembled WGS sequence"/>
</dbReference>
<evidence type="ECO:0000256" key="5">
    <source>
        <dbReference type="SAM" id="SignalP"/>
    </source>
</evidence>
<accession>A0AAN8JVR3</accession>
<gene>
    <name evidence="7" type="ORF">SNE40_006443</name>
</gene>
<dbReference type="PANTHER" id="PTHR10609">
    <property type="entry name" value="BIOTINIDASE-RELATED"/>
    <property type="match status" value="1"/>
</dbReference>
<keyword evidence="4" id="KW-0325">Glycoprotein</keyword>
<dbReference type="InterPro" id="IPR012101">
    <property type="entry name" value="Biotinidase-like_euk"/>
</dbReference>
<evidence type="ECO:0000256" key="3">
    <source>
        <dbReference type="ARBA" id="ARBA00022801"/>
    </source>
</evidence>
<feature type="domain" description="CN hydrolase" evidence="6">
    <location>
        <begin position="40"/>
        <end position="307"/>
    </location>
</feature>
<name>A0AAN8JVR3_PATCE</name>
<protein>
    <recommendedName>
        <fullName evidence="6">CN hydrolase domain-containing protein</fullName>
    </recommendedName>
</protein>
<keyword evidence="8" id="KW-1185">Reference proteome</keyword>
<dbReference type="Gene3D" id="3.60.110.10">
    <property type="entry name" value="Carbon-nitrogen hydrolase"/>
    <property type="match status" value="1"/>
</dbReference>
<dbReference type="PANTHER" id="PTHR10609:SF14">
    <property type="entry name" value="BIOTINIDASE"/>
    <property type="match status" value="1"/>
</dbReference>
<keyword evidence="2 5" id="KW-0732">Signal</keyword>
<evidence type="ECO:0000313" key="7">
    <source>
        <dbReference type="EMBL" id="KAK6183861.1"/>
    </source>
</evidence>
<organism evidence="7 8">
    <name type="scientific">Patella caerulea</name>
    <name type="common">Rayed Mediterranean limpet</name>
    <dbReference type="NCBI Taxonomy" id="87958"/>
    <lineage>
        <taxon>Eukaryota</taxon>
        <taxon>Metazoa</taxon>
        <taxon>Spiralia</taxon>
        <taxon>Lophotrochozoa</taxon>
        <taxon>Mollusca</taxon>
        <taxon>Gastropoda</taxon>
        <taxon>Patellogastropoda</taxon>
        <taxon>Patelloidea</taxon>
        <taxon>Patellidae</taxon>
        <taxon>Patella</taxon>
    </lineage>
</organism>
<dbReference type="SUPFAM" id="SSF56317">
    <property type="entry name" value="Carbon-nitrogen hydrolase"/>
    <property type="match status" value="1"/>
</dbReference>
<dbReference type="Pfam" id="PF19018">
    <property type="entry name" value="Vanin_C"/>
    <property type="match status" value="1"/>
</dbReference>
<dbReference type="InterPro" id="IPR003010">
    <property type="entry name" value="C-N_Hydrolase"/>
</dbReference>
<proteinExistence type="inferred from homology"/>
<keyword evidence="3" id="KW-0378">Hydrolase</keyword>
<feature type="chain" id="PRO_5042885565" description="CN hydrolase domain-containing protein" evidence="5">
    <location>
        <begin position="23"/>
        <end position="573"/>
    </location>
</feature>
<feature type="signal peptide" evidence="5">
    <location>
        <begin position="1"/>
        <end position="22"/>
    </location>
</feature>
<dbReference type="CDD" id="cd07567">
    <property type="entry name" value="biotinidase_like"/>
    <property type="match status" value="1"/>
</dbReference>
<comment type="caution">
    <text evidence="7">The sequence shown here is derived from an EMBL/GenBank/DDBJ whole genome shotgun (WGS) entry which is preliminary data.</text>
</comment>
<evidence type="ECO:0000256" key="4">
    <source>
        <dbReference type="ARBA" id="ARBA00023180"/>
    </source>
</evidence>
<evidence type="ECO:0000256" key="2">
    <source>
        <dbReference type="ARBA" id="ARBA00022729"/>
    </source>
</evidence>
<dbReference type="Pfam" id="PF00795">
    <property type="entry name" value="CN_hydrolase"/>
    <property type="match status" value="1"/>
</dbReference>
<evidence type="ECO:0000256" key="1">
    <source>
        <dbReference type="ARBA" id="ARBA00008225"/>
    </source>
</evidence>
<sequence length="573" mass="65322">MMYKIMLLRIVATYTCLSLVEGYRPSYRAAVYEHALFQPTHFRTVSRNQALRDMKKNLDIYAEQTRIASSQNVDIIVFPEDGIYGLNFNRDTIKPYLEDIPDPTEITWNPCNQSEYTNGVEVQITLSCMARNNGIYIVANMGDKKVCDADSICPDDGQRQYNTDVVFDPQGNLVARYHKQHLYFEAQFDTPSTVERVTFDTPFGKFGIITCFDILFKSPAVDLVEDLGVKNVIFPTAWMDSLPLLSAIQFHSAFAKLFKVNLLAANLHFPLFNFHGSGIYSPRRTEAYYYNDGLFSPGKLLIADVKSSPTHYRRHQVVPDTHGFRGGNSLGASFVHGQDTAEVNTQSRRNGGHYNTASRNGIISHQLADQASGVHLNNDLGPLTHRSIRNRIHNHAHLHRVNRHMVENGWATIMADNDNYQYLPLTEPKAKVKICQNEVCCYLDYQKQNTSNDELYALGVFDGLHQIEGLSWYTQVCVLLKCEFTDIASCGQPTKIAAGHFEYLKLWGTFTTEYVFPEVLVSDDGKLRLEHEHWKYLHNRIEFVNRGKERPLLSATLYGRHYDRDNSTVSNSV</sequence>
<dbReference type="InterPro" id="IPR040154">
    <property type="entry name" value="Biotinidase/VNN"/>
</dbReference>
<dbReference type="GO" id="GO:0016811">
    <property type="term" value="F:hydrolase activity, acting on carbon-nitrogen (but not peptide) bonds, in linear amides"/>
    <property type="evidence" value="ECO:0007669"/>
    <property type="project" value="InterPro"/>
</dbReference>
<dbReference type="InterPro" id="IPR043957">
    <property type="entry name" value="Vanin_C"/>
</dbReference>
<comment type="similarity">
    <text evidence="1">Belongs to the carbon-nitrogen hydrolase superfamily. BTD/VNN family.</text>
</comment>
<dbReference type="InterPro" id="IPR036526">
    <property type="entry name" value="C-N_Hydrolase_sf"/>
</dbReference>
<dbReference type="AlphaFoldDB" id="A0AAN8JVR3"/>
<dbReference type="EMBL" id="JAZGQO010000006">
    <property type="protein sequence ID" value="KAK6183861.1"/>
    <property type="molecule type" value="Genomic_DNA"/>
</dbReference>
<evidence type="ECO:0000313" key="8">
    <source>
        <dbReference type="Proteomes" id="UP001347796"/>
    </source>
</evidence>
<dbReference type="FunFam" id="3.60.110.10:FF:000001">
    <property type="entry name" value="biotinidase isoform X1"/>
    <property type="match status" value="1"/>
</dbReference>